<feature type="domain" description="BON" evidence="1">
    <location>
        <begin position="18"/>
        <end position="85"/>
    </location>
</feature>
<sequence length="85" mass="9132">MVLHGSPPHEEAWKEGYNTAAMRTSVESALHAAADLDATEIIVSTIGPSIVLEGFVSRWGDSERALAIAEDIVGSGYVHCRLLVR</sequence>
<dbReference type="RefSeq" id="WP_192728200.1">
    <property type="nucleotide sequence ID" value="NZ_BAAAVL010000001.1"/>
</dbReference>
<dbReference type="EMBL" id="JADBEC010000001">
    <property type="protein sequence ID" value="MBE1504125.1"/>
    <property type="molecule type" value="Genomic_DNA"/>
</dbReference>
<dbReference type="Pfam" id="PF04972">
    <property type="entry name" value="BON"/>
    <property type="match status" value="1"/>
</dbReference>
<protein>
    <submittedName>
        <fullName evidence="2">Osmotically-inducible protein OsmY</fullName>
    </submittedName>
</protein>
<name>A0ABR9ILR7_RHIVS</name>
<dbReference type="PROSITE" id="PS50914">
    <property type="entry name" value="BON"/>
    <property type="match status" value="1"/>
</dbReference>
<dbReference type="InterPro" id="IPR007055">
    <property type="entry name" value="BON_dom"/>
</dbReference>
<keyword evidence="3" id="KW-1185">Reference proteome</keyword>
<organism evidence="2 3">
    <name type="scientific">Rhizobium viscosum</name>
    <name type="common">Arthrobacter viscosus</name>
    <dbReference type="NCBI Taxonomy" id="1673"/>
    <lineage>
        <taxon>Bacteria</taxon>
        <taxon>Pseudomonadati</taxon>
        <taxon>Pseudomonadota</taxon>
        <taxon>Alphaproteobacteria</taxon>
        <taxon>Hyphomicrobiales</taxon>
        <taxon>Rhizobiaceae</taxon>
        <taxon>Rhizobium/Agrobacterium group</taxon>
        <taxon>Rhizobium</taxon>
    </lineage>
</organism>
<evidence type="ECO:0000313" key="3">
    <source>
        <dbReference type="Proteomes" id="UP000620262"/>
    </source>
</evidence>
<evidence type="ECO:0000259" key="1">
    <source>
        <dbReference type="PROSITE" id="PS50914"/>
    </source>
</evidence>
<evidence type="ECO:0000313" key="2">
    <source>
        <dbReference type="EMBL" id="MBE1504125.1"/>
    </source>
</evidence>
<reference evidence="2 3" key="1">
    <citation type="submission" date="2020-10" db="EMBL/GenBank/DDBJ databases">
        <title>Sequencing the genomes of 1000 actinobacteria strains.</title>
        <authorList>
            <person name="Klenk H.-P."/>
        </authorList>
    </citation>
    <scope>NUCLEOTIDE SEQUENCE [LARGE SCALE GENOMIC DNA]</scope>
    <source>
        <strain evidence="2 3">DSM 7307</strain>
    </source>
</reference>
<comment type="caution">
    <text evidence="2">The sequence shown here is derived from an EMBL/GenBank/DDBJ whole genome shotgun (WGS) entry which is preliminary data.</text>
</comment>
<gene>
    <name evidence="2" type="ORF">H4W29_001306</name>
</gene>
<proteinExistence type="predicted"/>
<accession>A0ABR9ILR7</accession>
<dbReference type="Proteomes" id="UP000620262">
    <property type="component" value="Unassembled WGS sequence"/>
</dbReference>